<proteinExistence type="predicted"/>
<dbReference type="EMBL" id="CP159510">
    <property type="protein sequence ID" value="XCJ17433.1"/>
    <property type="molecule type" value="Genomic_DNA"/>
</dbReference>
<evidence type="ECO:0000313" key="1">
    <source>
        <dbReference type="EMBL" id="XCJ17433.1"/>
    </source>
</evidence>
<dbReference type="RefSeq" id="WP_353948679.1">
    <property type="nucleotide sequence ID" value="NZ_CP159510.1"/>
</dbReference>
<dbReference type="AlphaFoldDB" id="A0AAU8IHE1"/>
<reference evidence="1" key="1">
    <citation type="submission" date="2024-06" db="EMBL/GenBank/DDBJ databases">
        <authorList>
            <person name="Fan A."/>
            <person name="Zhang F.Y."/>
            <person name="Zhang L."/>
        </authorList>
    </citation>
    <scope>NUCLEOTIDE SEQUENCE</scope>
    <source>
        <strain evidence="1">Y61</strain>
    </source>
</reference>
<name>A0AAU8IHE1_9BACL</name>
<gene>
    <name evidence="1" type="ORF">ABNN70_02585</name>
</gene>
<accession>A0AAU8IHE1</accession>
<protein>
    <recommendedName>
        <fullName evidence="2">Amino acid biosynthesis protein</fullName>
    </recommendedName>
</protein>
<sequence length="178" mass="20780">MIIHTLGPEETDSSSAAYHYLKKRQTAGQIVLHDCFEDITHHLTDYRSDFLIMPAAYKSFRDHIDWADFHYSHLRGLRLVACFRHPLNPLVLVRRNGASNGIACTHPATTTLLRHYLGDTASDCEIRYADSKYLAYQMYRREKARYVITSLRIVRLDPDESIEQTWTPDMVWCVYEIL</sequence>
<evidence type="ECO:0008006" key="2">
    <source>
        <dbReference type="Google" id="ProtNLM"/>
    </source>
</evidence>
<organism evidence="1">
    <name type="scientific">Sporolactobacillus sp. Y61</name>
    <dbReference type="NCBI Taxonomy" id="3160863"/>
    <lineage>
        <taxon>Bacteria</taxon>
        <taxon>Bacillati</taxon>
        <taxon>Bacillota</taxon>
        <taxon>Bacilli</taxon>
        <taxon>Bacillales</taxon>
        <taxon>Sporolactobacillaceae</taxon>
        <taxon>Sporolactobacillus</taxon>
    </lineage>
</organism>